<keyword evidence="3" id="KW-0732">Signal</keyword>
<proteinExistence type="predicted"/>
<dbReference type="PANTHER" id="PTHR46501">
    <property type="entry name" value="MYOMEGALIN"/>
    <property type="match status" value="1"/>
</dbReference>
<dbReference type="Pfam" id="PF02089">
    <property type="entry name" value="Palm_thioest"/>
    <property type="match status" value="1"/>
</dbReference>
<dbReference type="GO" id="GO:0005813">
    <property type="term" value="C:centrosome"/>
    <property type="evidence" value="ECO:0007669"/>
    <property type="project" value="TreeGrafter"/>
</dbReference>
<feature type="chain" id="PRO_5035283027" evidence="3">
    <location>
        <begin position="17"/>
        <end position="957"/>
    </location>
</feature>
<dbReference type="GO" id="GO:0060090">
    <property type="term" value="F:molecular adaptor activity"/>
    <property type="evidence" value="ECO:0007669"/>
    <property type="project" value="TreeGrafter"/>
</dbReference>
<feature type="region of interest" description="Disordered" evidence="2">
    <location>
        <begin position="469"/>
        <end position="493"/>
    </location>
</feature>
<comment type="caution">
    <text evidence="5">The sequence shown here is derived from an EMBL/GenBank/DDBJ whole genome shotgun (WGS) entry which is preliminary data.</text>
</comment>
<gene>
    <name evidence="5" type="ORF">DAT39_004053</name>
</gene>
<sequence length="957" mass="107439">MFILILIIACKISVFKWNNSAGGLVCRGIIATLPRHNVHSLIFLSSPLSGQYGITSYLRHAFPDCFKKLVYQLCYNLFGQTISICNFWNDPHQRERYLKSNKFLALLNGEINHPNLRAWREHFLNIKQLVLIGGPDDGVITPWQSSQFGFYNSNETVVEMKQQDWYLTDVFGLKTLDSRGDLAQLINCALMGLLKKSNNGPISSRMTTKRKPEECRICGGKLQGNQRRWLFAAQNRKEAQNQPPTLSKESAYLLSPTRSAQSSPWGSTLSLGSSNSLYKSHTFPNPSKGMDLLAVLTHILGQSVTRGTGKGEFVCGKCVSVLERVFKFDTVIARVRVLSRERLQKLTHERDSLRRWVRNIYRQRHPSVLKSRGSSSEDDVDLGERDSGKAYREMLGDNMALAAYEFWAEKAESCPYFKRTGKRCSKLKNCECCDSLRVSDSDYEFVCGVPRNLPEQIFSPLGLSGDKSQSMPLNWSKAPTHSSSPASLAGSCPSLKAQSRTASAQSLDSVDGQDPFDWPDEHIVILDSILLKLKSIEGKPVRSPAGSRIPVLAKGSADGSDGSPANRVTRVLNFGQGDDWEEEDVNGEGEDVLTELRDEYLPLHREFTTAKVDLVKQLQEQLDQAQARIRTLEAGLENGDHSVLSNAHQSKQSLPEYADSSSEEGSGLIRNLSHSLKSRDRVIQECVTLIRKLCVDLGSGLEEADKLISKVTLTLTDAHSEREGVLEAELIELKESERSLQKELEALQEAGRGQERDLLTLNSVLQSNQDIINHLRTELAEQTQSLQDMHKERDLWKQRDSTLEKMLQEKEALIARMQQAMESSHKDVQALSDSLIGRGLPGGGAEVALANQVREQESLLSVCLKDWEEHTATTRQEVSNLCTTLEKAEAAIQDQKQSHKQAIAELTKQLKDSRKQLREVMKETKLAEHARKTERSKRDLEEGRLREGLQKRDKLIE</sequence>
<dbReference type="AlphaFoldDB" id="A0A8J4XFX9"/>
<feature type="non-terminal residue" evidence="5">
    <location>
        <position position="1"/>
    </location>
</feature>
<feature type="region of interest" description="Disordered" evidence="2">
    <location>
        <begin position="645"/>
        <end position="666"/>
    </location>
</feature>
<accession>A0A8J4XFX9</accession>
<evidence type="ECO:0000313" key="5">
    <source>
        <dbReference type="EMBL" id="KAF5906240.1"/>
    </source>
</evidence>
<dbReference type="EMBL" id="QNUK01000035">
    <property type="protein sequence ID" value="KAF5906240.1"/>
    <property type="molecule type" value="Genomic_DNA"/>
</dbReference>
<feature type="domain" description="Short myomegalin-like EB1 binding protein N-terminal" evidence="4">
    <location>
        <begin position="380"/>
        <end position="509"/>
    </location>
</feature>
<protein>
    <submittedName>
        <fullName evidence="5">Myosin-2 heavy chain-like</fullName>
    </submittedName>
</protein>
<dbReference type="SUPFAM" id="SSF53474">
    <property type="entry name" value="alpha/beta-Hydrolases"/>
    <property type="match status" value="1"/>
</dbReference>
<dbReference type="InterPro" id="IPR040947">
    <property type="entry name" value="SMYLE_N"/>
</dbReference>
<feature type="compositionally biased region" description="Polar residues" evidence="2">
    <location>
        <begin position="645"/>
        <end position="664"/>
    </location>
</feature>
<dbReference type="GO" id="GO:0007098">
    <property type="term" value="P:centrosome cycle"/>
    <property type="evidence" value="ECO:0007669"/>
    <property type="project" value="TreeGrafter"/>
</dbReference>
<feature type="coiled-coil region" evidence="1">
    <location>
        <begin position="885"/>
        <end position="923"/>
    </location>
</feature>
<reference evidence="5" key="1">
    <citation type="submission" date="2020-07" db="EMBL/GenBank/DDBJ databases">
        <title>Clarias magur genome sequencing, assembly and annotation.</title>
        <authorList>
            <person name="Kushwaha B."/>
            <person name="Kumar R."/>
            <person name="Das P."/>
            <person name="Joshi C.G."/>
            <person name="Kumar D."/>
            <person name="Nagpure N.S."/>
            <person name="Pandey M."/>
            <person name="Agarwal S."/>
            <person name="Srivastava S."/>
            <person name="Singh M."/>
            <person name="Sahoo L."/>
            <person name="Jayasankar P."/>
            <person name="Meher P.K."/>
            <person name="Koringa P.G."/>
            <person name="Iquebal M.A."/>
            <person name="Das S.P."/>
            <person name="Bit A."/>
            <person name="Patnaik S."/>
            <person name="Patel N."/>
            <person name="Shah T.M."/>
            <person name="Hinsu A."/>
            <person name="Jena J.K."/>
        </authorList>
    </citation>
    <scope>NUCLEOTIDE SEQUENCE</scope>
    <source>
        <strain evidence="5">CIFAMagur01</strain>
        <tissue evidence="5">Testis</tissue>
    </source>
</reference>
<feature type="signal peptide" evidence="3">
    <location>
        <begin position="1"/>
        <end position="16"/>
    </location>
</feature>
<name>A0A8J4XFX9_CLAMG</name>
<dbReference type="GO" id="GO:1903358">
    <property type="term" value="P:regulation of Golgi organization"/>
    <property type="evidence" value="ECO:0007669"/>
    <property type="project" value="TreeGrafter"/>
</dbReference>
<evidence type="ECO:0000313" key="6">
    <source>
        <dbReference type="Proteomes" id="UP000727407"/>
    </source>
</evidence>
<evidence type="ECO:0000256" key="1">
    <source>
        <dbReference type="SAM" id="Coils"/>
    </source>
</evidence>
<keyword evidence="6" id="KW-1185">Reference proteome</keyword>
<dbReference type="Pfam" id="PF18615">
    <property type="entry name" value="SMYLE_N"/>
    <property type="match status" value="1"/>
</dbReference>
<dbReference type="OrthoDB" id="8662411at2759"/>
<dbReference type="GO" id="GO:0090063">
    <property type="term" value="P:positive regulation of microtubule nucleation"/>
    <property type="evidence" value="ECO:0007669"/>
    <property type="project" value="TreeGrafter"/>
</dbReference>
<organism evidence="5 6">
    <name type="scientific">Clarias magur</name>
    <name type="common">Asian catfish</name>
    <name type="synonym">Macropteronotus magur</name>
    <dbReference type="NCBI Taxonomy" id="1594786"/>
    <lineage>
        <taxon>Eukaryota</taxon>
        <taxon>Metazoa</taxon>
        <taxon>Chordata</taxon>
        <taxon>Craniata</taxon>
        <taxon>Vertebrata</taxon>
        <taxon>Euteleostomi</taxon>
        <taxon>Actinopterygii</taxon>
        <taxon>Neopterygii</taxon>
        <taxon>Teleostei</taxon>
        <taxon>Ostariophysi</taxon>
        <taxon>Siluriformes</taxon>
        <taxon>Clariidae</taxon>
        <taxon>Clarias</taxon>
    </lineage>
</organism>
<dbReference type="InterPro" id="IPR029058">
    <property type="entry name" value="AB_hydrolase_fold"/>
</dbReference>
<evidence type="ECO:0000256" key="3">
    <source>
        <dbReference type="SAM" id="SignalP"/>
    </source>
</evidence>
<dbReference type="Gene3D" id="3.40.50.1820">
    <property type="entry name" value="alpha/beta hydrolase"/>
    <property type="match status" value="1"/>
</dbReference>
<dbReference type="PANTHER" id="PTHR46501:SF6">
    <property type="entry name" value="SI:CH73-95L15.5"/>
    <property type="match status" value="1"/>
</dbReference>
<evidence type="ECO:0000256" key="2">
    <source>
        <dbReference type="SAM" id="MobiDB-lite"/>
    </source>
</evidence>
<feature type="compositionally biased region" description="Polar residues" evidence="2">
    <location>
        <begin position="469"/>
        <end position="486"/>
    </location>
</feature>
<dbReference type="Proteomes" id="UP000727407">
    <property type="component" value="Unassembled WGS sequence"/>
</dbReference>
<dbReference type="InterPro" id="IPR052593">
    <property type="entry name" value="MT-associated_AKAP9-binding"/>
</dbReference>
<dbReference type="GO" id="GO:0005794">
    <property type="term" value="C:Golgi apparatus"/>
    <property type="evidence" value="ECO:0007669"/>
    <property type="project" value="TreeGrafter"/>
</dbReference>
<evidence type="ECO:0000259" key="4">
    <source>
        <dbReference type="Pfam" id="PF18615"/>
    </source>
</evidence>
<feature type="region of interest" description="Disordered" evidence="2">
    <location>
        <begin position="925"/>
        <end position="957"/>
    </location>
</feature>
<keyword evidence="1" id="KW-0175">Coiled coil</keyword>
<feature type="coiled-coil region" evidence="1">
    <location>
        <begin position="726"/>
        <end position="827"/>
    </location>
</feature>